<name>A0A3E4LJD6_9FIRM</name>
<dbReference type="Proteomes" id="UP000284902">
    <property type="component" value="Unassembled WGS sequence"/>
</dbReference>
<comment type="caution">
    <text evidence="2">The sequence shown here is derived from an EMBL/GenBank/DDBJ whole genome shotgun (WGS) entry which is preliminary data.</text>
</comment>
<dbReference type="EMBL" id="QSQN01000038">
    <property type="protein sequence ID" value="RGK37466.1"/>
    <property type="molecule type" value="Genomic_DNA"/>
</dbReference>
<feature type="region of interest" description="Disordered" evidence="1">
    <location>
        <begin position="1"/>
        <end position="20"/>
    </location>
</feature>
<dbReference type="PANTHER" id="PTHR46246:SF1">
    <property type="entry name" value="GUANOSINE-3',5'-BIS(DIPHOSPHATE) 3'-PYROPHOSPHOHYDROLASE MESH1"/>
    <property type="match status" value="1"/>
</dbReference>
<reference evidence="5 6" key="1">
    <citation type="submission" date="2018-08" db="EMBL/GenBank/DDBJ databases">
        <title>A genome reference for cultivated species of the human gut microbiota.</title>
        <authorList>
            <person name="Zou Y."/>
            <person name="Xue W."/>
            <person name="Luo G."/>
        </authorList>
    </citation>
    <scope>NUCLEOTIDE SEQUENCE [LARGE SCALE GENOMIC DNA]</scope>
    <source>
        <strain evidence="4 7">AM09-9</strain>
        <strain evidence="3 6">AM25-1LB</strain>
        <strain evidence="2 5">TF11-7</strain>
    </source>
</reference>
<keyword evidence="2" id="KW-0378">Hydrolase</keyword>
<dbReference type="GO" id="GO:0008893">
    <property type="term" value="F:guanosine-3',5'-bis(diphosphate) 3'-diphosphatase activity"/>
    <property type="evidence" value="ECO:0007669"/>
    <property type="project" value="TreeGrafter"/>
</dbReference>
<dbReference type="Proteomes" id="UP000285832">
    <property type="component" value="Unassembled WGS sequence"/>
</dbReference>
<gene>
    <name evidence="4" type="ORF">DW116_05100</name>
    <name evidence="3" type="ORF">DW672_13535</name>
    <name evidence="2" type="ORF">DXD17_12310</name>
</gene>
<accession>A0A3E4LJD6</accession>
<dbReference type="EMBL" id="QRMI01000010">
    <property type="protein sequence ID" value="RHJ62310.1"/>
    <property type="molecule type" value="Genomic_DNA"/>
</dbReference>
<dbReference type="Gene3D" id="1.10.3210.10">
    <property type="entry name" value="Hypothetical protein af1432"/>
    <property type="match status" value="1"/>
</dbReference>
<dbReference type="InterPro" id="IPR052194">
    <property type="entry name" value="MESH1"/>
</dbReference>
<evidence type="ECO:0000313" key="5">
    <source>
        <dbReference type="Proteomes" id="UP000260793"/>
    </source>
</evidence>
<proteinExistence type="predicted"/>
<evidence type="ECO:0000313" key="2">
    <source>
        <dbReference type="EMBL" id="RGK37466.1"/>
    </source>
</evidence>
<dbReference type="Proteomes" id="UP000260793">
    <property type="component" value="Unassembled WGS sequence"/>
</dbReference>
<evidence type="ECO:0000313" key="3">
    <source>
        <dbReference type="EMBL" id="RHF55566.1"/>
    </source>
</evidence>
<dbReference type="SUPFAM" id="SSF109604">
    <property type="entry name" value="HD-domain/PDEase-like"/>
    <property type="match status" value="1"/>
</dbReference>
<dbReference type="PANTHER" id="PTHR46246">
    <property type="entry name" value="GUANOSINE-3',5'-BIS(DIPHOSPHATE) 3'-PYROPHOSPHOHYDROLASE MESH1"/>
    <property type="match status" value="1"/>
</dbReference>
<evidence type="ECO:0000313" key="7">
    <source>
        <dbReference type="Proteomes" id="UP000285832"/>
    </source>
</evidence>
<dbReference type="EMBL" id="QRHG01000063">
    <property type="protein sequence ID" value="RHF55566.1"/>
    <property type="molecule type" value="Genomic_DNA"/>
</dbReference>
<protein>
    <submittedName>
        <fullName evidence="2">Bifunctional (P)ppGpp synthetase/guanosine-3',5'-bis(Diphosphate) 3'-pyrophosphohydrolase</fullName>
    </submittedName>
</protein>
<evidence type="ECO:0000313" key="6">
    <source>
        <dbReference type="Proteomes" id="UP000284902"/>
    </source>
</evidence>
<evidence type="ECO:0000256" key="1">
    <source>
        <dbReference type="SAM" id="MobiDB-lite"/>
    </source>
</evidence>
<evidence type="ECO:0000313" key="4">
    <source>
        <dbReference type="EMBL" id="RHJ62310.1"/>
    </source>
</evidence>
<sequence>MKNGSNTMKEENTYRQTIPSSTTGRYTALTRKAMRICYAAHEGQMDKSGVPYVFHPIHLAEQMETEEEICTALLHDVVEDTKWTLKELEAEGFPTGVLEAVRLLTREKDVPYMAYIERLSGNQIARKVKLADLEHNSDLTRLIEVTERDLRRQEKYFFAKEFLLRQEDT</sequence>
<organism evidence="2 5">
    <name type="scientific">[Ruminococcus] lactaris</name>
    <dbReference type="NCBI Taxonomy" id="46228"/>
    <lineage>
        <taxon>Bacteria</taxon>
        <taxon>Bacillati</taxon>
        <taxon>Bacillota</taxon>
        <taxon>Clostridia</taxon>
        <taxon>Lachnospirales</taxon>
        <taxon>Lachnospiraceae</taxon>
        <taxon>Mediterraneibacter</taxon>
    </lineage>
</organism>
<dbReference type="AlphaFoldDB" id="A0A3E4LJD6"/>